<dbReference type="CDD" id="cd08768">
    <property type="entry name" value="Cdc6_C"/>
    <property type="match status" value="1"/>
</dbReference>
<dbReference type="GO" id="GO:0005524">
    <property type="term" value="F:ATP binding"/>
    <property type="evidence" value="ECO:0007669"/>
    <property type="project" value="UniProtKB-KW"/>
</dbReference>
<dbReference type="InterPro" id="IPR027417">
    <property type="entry name" value="P-loop_NTPase"/>
</dbReference>
<keyword evidence="2" id="KW-0235">DNA replication</keyword>
<dbReference type="AlphaFoldDB" id="X1U972"/>
<organism evidence="6">
    <name type="scientific">marine sediment metagenome</name>
    <dbReference type="NCBI Taxonomy" id="412755"/>
    <lineage>
        <taxon>unclassified sequences</taxon>
        <taxon>metagenomes</taxon>
        <taxon>ecological metagenomes</taxon>
    </lineage>
</organism>
<evidence type="ECO:0000256" key="3">
    <source>
        <dbReference type="ARBA" id="ARBA00022741"/>
    </source>
</evidence>
<dbReference type="EMBL" id="BARW01022509">
    <property type="protein sequence ID" value="GAJ00157.1"/>
    <property type="molecule type" value="Genomic_DNA"/>
</dbReference>
<dbReference type="InterPro" id="IPR036390">
    <property type="entry name" value="WH_DNA-bd_sf"/>
</dbReference>
<evidence type="ECO:0000256" key="1">
    <source>
        <dbReference type="ARBA" id="ARBA00006184"/>
    </source>
</evidence>
<evidence type="ECO:0000256" key="4">
    <source>
        <dbReference type="ARBA" id="ARBA00022840"/>
    </source>
</evidence>
<evidence type="ECO:0000313" key="6">
    <source>
        <dbReference type="EMBL" id="GAJ00157.1"/>
    </source>
</evidence>
<dbReference type="InterPro" id="IPR050311">
    <property type="entry name" value="ORC1/CDC6"/>
</dbReference>
<dbReference type="PANTHER" id="PTHR10763:SF26">
    <property type="entry name" value="CELL DIVISION CONTROL PROTEIN 6 HOMOLOG"/>
    <property type="match status" value="1"/>
</dbReference>
<dbReference type="InterPro" id="IPR036388">
    <property type="entry name" value="WH-like_DNA-bd_sf"/>
</dbReference>
<accession>X1U972</accession>
<sequence>FIDEVDNVRRDKDNFMTFLVRRLPQRISAKLILIFVSNRLDWPDHLDPRVKSFLKLNELIFKPYNAIDLQHILRIRVEKAINPKMIEPGVIEKIAAMASREHGDARKAIALLAKSAYLAEKAGTKIMLTVVDEAAMELDKDRYLTLVRTAPPQLQAAMAGVIEATRKTKHGSIGTGQAYDAYKKFCQRIDLRPLTGRAFGDLVSELDIYSLIRSRILSRGRYGRTREIILDLPQGLTEKIYHCVLLNFEISG</sequence>
<evidence type="ECO:0000259" key="5">
    <source>
        <dbReference type="SMART" id="SM01074"/>
    </source>
</evidence>
<name>X1U972_9ZZZZ</name>
<feature type="non-terminal residue" evidence="6">
    <location>
        <position position="1"/>
    </location>
</feature>
<dbReference type="Gene3D" id="3.40.50.300">
    <property type="entry name" value="P-loop containing nucleotide triphosphate hydrolases"/>
    <property type="match status" value="1"/>
</dbReference>
<reference evidence="6" key="1">
    <citation type="journal article" date="2014" name="Front. Microbiol.">
        <title>High frequency of phylogenetically diverse reductive dehalogenase-homologous genes in deep subseafloor sedimentary metagenomes.</title>
        <authorList>
            <person name="Kawai M."/>
            <person name="Futagami T."/>
            <person name="Toyoda A."/>
            <person name="Takaki Y."/>
            <person name="Nishi S."/>
            <person name="Hori S."/>
            <person name="Arai W."/>
            <person name="Tsubouchi T."/>
            <person name="Morono Y."/>
            <person name="Uchiyama I."/>
            <person name="Ito T."/>
            <person name="Fujiyama A."/>
            <person name="Inagaki F."/>
            <person name="Takami H."/>
        </authorList>
    </citation>
    <scope>NUCLEOTIDE SEQUENCE</scope>
    <source>
        <strain evidence="6">Expedition CK06-06</strain>
    </source>
</reference>
<proteinExistence type="inferred from homology"/>
<protein>
    <recommendedName>
        <fullName evidence="5">Cdc6 C-terminal domain-containing protein</fullName>
    </recommendedName>
</protein>
<dbReference type="SUPFAM" id="SSF52540">
    <property type="entry name" value="P-loop containing nucleoside triphosphate hydrolases"/>
    <property type="match status" value="1"/>
</dbReference>
<dbReference type="Gene3D" id="1.10.8.60">
    <property type="match status" value="1"/>
</dbReference>
<evidence type="ECO:0000256" key="2">
    <source>
        <dbReference type="ARBA" id="ARBA00022705"/>
    </source>
</evidence>
<feature type="domain" description="Cdc6 C-terminal" evidence="5">
    <location>
        <begin position="154"/>
        <end position="240"/>
    </location>
</feature>
<dbReference type="InterPro" id="IPR055237">
    <property type="entry name" value="Cdc6_lid"/>
</dbReference>
<gene>
    <name evidence="6" type="ORF">S12H4_37548</name>
</gene>
<dbReference type="PANTHER" id="PTHR10763">
    <property type="entry name" value="CELL DIVISION CONTROL PROTEIN 6-RELATED"/>
    <property type="match status" value="1"/>
</dbReference>
<comment type="similarity">
    <text evidence="1">Belongs to the CDC6/cdc18 family.</text>
</comment>
<dbReference type="Pfam" id="PF22703">
    <property type="entry name" value="Cdc6_lid"/>
    <property type="match status" value="1"/>
</dbReference>
<dbReference type="GO" id="GO:0006260">
    <property type="term" value="P:DNA replication"/>
    <property type="evidence" value="ECO:0007669"/>
    <property type="project" value="UniProtKB-KW"/>
</dbReference>
<dbReference type="Gene3D" id="1.10.10.10">
    <property type="entry name" value="Winged helix-like DNA-binding domain superfamily/Winged helix DNA-binding domain"/>
    <property type="match status" value="1"/>
</dbReference>
<dbReference type="SMART" id="SM01074">
    <property type="entry name" value="Cdc6_C"/>
    <property type="match status" value="1"/>
</dbReference>
<comment type="caution">
    <text evidence="6">The sequence shown here is derived from an EMBL/GenBank/DDBJ whole genome shotgun (WGS) entry which is preliminary data.</text>
</comment>
<keyword evidence="3" id="KW-0547">Nucleotide-binding</keyword>
<dbReference type="SUPFAM" id="SSF46785">
    <property type="entry name" value="Winged helix' DNA-binding domain"/>
    <property type="match status" value="1"/>
</dbReference>
<dbReference type="Pfam" id="PF09079">
    <property type="entry name" value="WHD_Cdc6"/>
    <property type="match status" value="1"/>
</dbReference>
<dbReference type="InterPro" id="IPR015163">
    <property type="entry name" value="Cdc6_C"/>
</dbReference>
<keyword evidence="4" id="KW-0067">ATP-binding</keyword>